<sequence length="276" mass="28222">MSRTLRTATLAATALLAGAAGAAGAQAASLVGLTADNRLVRIDSETRRASPAVRVTGADGRLLGIDQRPQNGLLYGVTERGQIVTVDPMTGRATQVSRLDKPFESGGRAIVDFNPVANRLRLMGMSGVNFRVNVETGQVVQDGQQKYMAGSPQAGTTPRITAAAYTNSVAPPANAPAAGQPGAPSTALYTIDTLLGAYNLQAPPNDGVQQVKGMFGMGLPVQVGFDILADGQGGNSGFVLAGNTLHGINLADGKLTALGTVAGLPQGEMIDIAAMR</sequence>
<comment type="caution">
    <text evidence="3">The sequence shown here is derived from an EMBL/GenBank/DDBJ whole genome shotgun (WGS) entry which is preliminary data.</text>
</comment>
<feature type="signal peptide" evidence="1">
    <location>
        <begin position="1"/>
        <end position="27"/>
    </location>
</feature>
<gene>
    <name evidence="3" type="ORF">HEQ75_06510</name>
</gene>
<proteinExistence type="predicted"/>
<dbReference type="RefSeq" id="WP_168028414.1">
    <property type="nucleotide sequence ID" value="NZ_JAAVNE010000007.1"/>
</dbReference>
<keyword evidence="1" id="KW-0732">Signal</keyword>
<evidence type="ECO:0000313" key="3">
    <source>
        <dbReference type="EMBL" id="NKC30508.1"/>
    </source>
</evidence>
<keyword evidence="4" id="KW-1185">Reference proteome</keyword>
<feature type="domain" description="DUF4394" evidence="2">
    <location>
        <begin position="39"/>
        <end position="271"/>
    </location>
</feature>
<evidence type="ECO:0000256" key="1">
    <source>
        <dbReference type="SAM" id="SignalP"/>
    </source>
</evidence>
<evidence type="ECO:0000313" key="4">
    <source>
        <dbReference type="Proteomes" id="UP000787635"/>
    </source>
</evidence>
<protein>
    <submittedName>
        <fullName evidence="3">DUF4394 domain-containing protein</fullName>
    </submittedName>
</protein>
<organism evidence="3 4">
    <name type="scientific">Falsiroseomonas selenitidurans</name>
    <dbReference type="NCBI Taxonomy" id="2716335"/>
    <lineage>
        <taxon>Bacteria</taxon>
        <taxon>Pseudomonadati</taxon>
        <taxon>Pseudomonadota</taxon>
        <taxon>Alphaproteobacteria</taxon>
        <taxon>Acetobacterales</taxon>
        <taxon>Roseomonadaceae</taxon>
        <taxon>Falsiroseomonas</taxon>
    </lineage>
</organism>
<dbReference type="SUPFAM" id="SSF63829">
    <property type="entry name" value="Calcium-dependent phosphotriesterase"/>
    <property type="match status" value="1"/>
</dbReference>
<name>A0ABX1E160_9PROT</name>
<reference evidence="3 4" key="1">
    <citation type="submission" date="2020-03" db="EMBL/GenBank/DDBJ databases">
        <title>Roseomonas selenitidurans sp. nov. isolated from urban soil.</title>
        <authorList>
            <person name="Liu H."/>
        </authorList>
    </citation>
    <scope>NUCLEOTIDE SEQUENCE [LARGE SCALE GENOMIC DNA]</scope>
    <source>
        <strain evidence="3 4">BU-1</strain>
    </source>
</reference>
<dbReference type="InterPro" id="IPR025507">
    <property type="entry name" value="DUF4394"/>
</dbReference>
<accession>A0ABX1E160</accession>
<dbReference type="Pfam" id="PF14339">
    <property type="entry name" value="DUF4394"/>
    <property type="match status" value="1"/>
</dbReference>
<dbReference type="Proteomes" id="UP000787635">
    <property type="component" value="Unassembled WGS sequence"/>
</dbReference>
<evidence type="ECO:0000259" key="2">
    <source>
        <dbReference type="Pfam" id="PF14339"/>
    </source>
</evidence>
<dbReference type="EMBL" id="JAAVNE010000007">
    <property type="protein sequence ID" value="NKC30508.1"/>
    <property type="molecule type" value="Genomic_DNA"/>
</dbReference>
<feature type="chain" id="PRO_5046010902" evidence="1">
    <location>
        <begin position="28"/>
        <end position="276"/>
    </location>
</feature>